<gene>
    <name evidence="1" type="ORF">LTR24_009619</name>
</gene>
<keyword evidence="2" id="KW-1185">Reference proteome</keyword>
<evidence type="ECO:0000313" key="2">
    <source>
        <dbReference type="Proteomes" id="UP001345013"/>
    </source>
</evidence>
<protein>
    <submittedName>
        <fullName evidence="1">Uncharacterized protein</fullName>
    </submittedName>
</protein>
<evidence type="ECO:0000313" key="1">
    <source>
        <dbReference type="EMBL" id="KAK5077459.1"/>
    </source>
</evidence>
<reference evidence="1 2" key="1">
    <citation type="submission" date="2023-08" db="EMBL/GenBank/DDBJ databases">
        <title>Black Yeasts Isolated from many extreme environments.</title>
        <authorList>
            <person name="Coleine C."/>
            <person name="Stajich J.E."/>
            <person name="Selbmann L."/>
        </authorList>
    </citation>
    <scope>NUCLEOTIDE SEQUENCE [LARGE SCALE GENOMIC DNA]</scope>
    <source>
        <strain evidence="1 2">CCFEE 5885</strain>
    </source>
</reference>
<name>A0ABR0JWN7_9EURO</name>
<dbReference type="Proteomes" id="UP001345013">
    <property type="component" value="Unassembled WGS sequence"/>
</dbReference>
<comment type="caution">
    <text evidence="1">The sequence shown here is derived from an EMBL/GenBank/DDBJ whole genome shotgun (WGS) entry which is preliminary data.</text>
</comment>
<organism evidence="1 2">
    <name type="scientific">Lithohypha guttulata</name>
    <dbReference type="NCBI Taxonomy" id="1690604"/>
    <lineage>
        <taxon>Eukaryota</taxon>
        <taxon>Fungi</taxon>
        <taxon>Dikarya</taxon>
        <taxon>Ascomycota</taxon>
        <taxon>Pezizomycotina</taxon>
        <taxon>Eurotiomycetes</taxon>
        <taxon>Chaetothyriomycetidae</taxon>
        <taxon>Chaetothyriales</taxon>
        <taxon>Trichomeriaceae</taxon>
        <taxon>Lithohypha</taxon>
    </lineage>
</organism>
<dbReference type="EMBL" id="JAVRRG010000221">
    <property type="protein sequence ID" value="KAK5077459.1"/>
    <property type="molecule type" value="Genomic_DNA"/>
</dbReference>
<sequence length="131" mass="15768">MEAEVSKADTIRIRSEASRREAYNKHWRKDDVVQEQGSRHLHRNEIDLCSCRFFDLDTQDNVTFFVDVNGNGILHEEVNFLETVLAEEDKWCRVGERYYRRTVDPIYIDRNKPWWRRALEQHLNWIALTAD</sequence>
<accession>A0ABR0JWN7</accession>
<proteinExistence type="predicted"/>